<dbReference type="EMBL" id="JAFKCU010000002">
    <property type="protein sequence ID" value="MBN7816241.1"/>
    <property type="molecule type" value="Genomic_DNA"/>
</dbReference>
<sequence>MTRKKVFILKKWMKDPQNIIALGVTLISVCALFVSIAQTKVMIRQGNLMEVQAKSSVRPILRLTGTRNFDPQTGLLKEFFITISNSGVGPAMIDDVQISYNGIPLENWTDLFYKLEIPDTIPTFVDRKQLNHSIIQAGESYRFLDLSQNQALAQISFEKISSLDFKLLYSSIYSDQFELKNSEDGWKNEAVKDGNYQKYEVSFDN</sequence>
<proteinExistence type="predicted"/>
<evidence type="ECO:0000313" key="1">
    <source>
        <dbReference type="EMBL" id="MBN7816241.1"/>
    </source>
</evidence>
<comment type="caution">
    <text evidence="1">The sequence shown here is derived from an EMBL/GenBank/DDBJ whole genome shotgun (WGS) entry which is preliminary data.</text>
</comment>
<dbReference type="RefSeq" id="WP_206586870.1">
    <property type="nucleotide sequence ID" value="NZ_JAFKCU010000002.1"/>
</dbReference>
<gene>
    <name evidence="1" type="ORF">J0A69_12405</name>
</gene>
<accession>A0ABS3CJA2</accession>
<keyword evidence="2" id="KW-1185">Reference proteome</keyword>
<organism evidence="1 2">
    <name type="scientific">Algoriphagus pacificus</name>
    <dbReference type="NCBI Taxonomy" id="2811234"/>
    <lineage>
        <taxon>Bacteria</taxon>
        <taxon>Pseudomonadati</taxon>
        <taxon>Bacteroidota</taxon>
        <taxon>Cytophagia</taxon>
        <taxon>Cytophagales</taxon>
        <taxon>Cyclobacteriaceae</taxon>
        <taxon>Algoriphagus</taxon>
    </lineage>
</organism>
<evidence type="ECO:0000313" key="2">
    <source>
        <dbReference type="Proteomes" id="UP000664480"/>
    </source>
</evidence>
<dbReference type="Proteomes" id="UP000664480">
    <property type="component" value="Unassembled WGS sequence"/>
</dbReference>
<protein>
    <submittedName>
        <fullName evidence="1">Uncharacterized protein</fullName>
    </submittedName>
</protein>
<name>A0ABS3CJA2_9BACT</name>
<reference evidence="1 2" key="1">
    <citation type="submission" date="2021-03" db="EMBL/GenBank/DDBJ databases">
        <title>novel species isolated from a fishpond in China.</title>
        <authorList>
            <person name="Lu H."/>
            <person name="Cai Z."/>
        </authorList>
    </citation>
    <scope>NUCLEOTIDE SEQUENCE [LARGE SCALE GENOMIC DNA]</scope>
    <source>
        <strain evidence="1 2">YJ13C</strain>
    </source>
</reference>